<evidence type="ECO:0000256" key="4">
    <source>
        <dbReference type="ARBA" id="ARBA00022605"/>
    </source>
</evidence>
<evidence type="ECO:0000313" key="10">
    <source>
        <dbReference type="EMBL" id="OWZ83772.1"/>
    </source>
</evidence>
<keyword evidence="4 8" id="KW-0028">Amino-acid biosynthesis</keyword>
<comment type="similarity">
    <text evidence="2 8">Belongs to the PHP hydrolase family. HisK subfamily.</text>
</comment>
<comment type="pathway">
    <text evidence="1 8">Amino-acid biosynthesis; L-histidine biosynthesis; L-histidine from 5-phospho-alpha-D-ribose 1-diphosphate: step 8/9.</text>
</comment>
<evidence type="ECO:0000256" key="3">
    <source>
        <dbReference type="ARBA" id="ARBA00013085"/>
    </source>
</evidence>
<dbReference type="Gene3D" id="3.20.20.140">
    <property type="entry name" value="Metal-dependent hydrolases"/>
    <property type="match status" value="1"/>
</dbReference>
<dbReference type="InterPro" id="IPR010140">
    <property type="entry name" value="Histidinol_P_phosphatase_HisJ"/>
</dbReference>
<gene>
    <name evidence="10" type="ORF">CDO51_06675</name>
</gene>
<keyword evidence="6 8" id="KW-0368">Histidine biosynthesis</keyword>
<dbReference type="NCBIfam" id="NF005596">
    <property type="entry name" value="PRK07328.1"/>
    <property type="match status" value="1"/>
</dbReference>
<evidence type="ECO:0000256" key="2">
    <source>
        <dbReference type="ARBA" id="ARBA00009152"/>
    </source>
</evidence>
<dbReference type="PANTHER" id="PTHR21039:SF0">
    <property type="entry name" value="HISTIDINOL-PHOSPHATASE"/>
    <property type="match status" value="1"/>
</dbReference>
<evidence type="ECO:0000256" key="5">
    <source>
        <dbReference type="ARBA" id="ARBA00022801"/>
    </source>
</evidence>
<feature type="domain" description="PHP" evidence="9">
    <location>
        <begin position="10"/>
        <end position="202"/>
    </location>
</feature>
<evidence type="ECO:0000313" key="11">
    <source>
        <dbReference type="Proteomes" id="UP000214588"/>
    </source>
</evidence>
<sequence>MTKGGFFVIDLHTHTTRCGHAEGKLEQYILAAIDCNLKEYGISDHFPMDYLGFREEDMSSMYFNELSQYIKEVENLKEKSRDKIFIKLGLEIDYVQGLEIKTSELIKEKDLDYVIGSIHFLFGKDVSHPKNKDYFKTRPLIDIYHDYFKKVENMVNSDNFDIIGHIDVIKKHGHVPSESLQEFYIELSKLLSRKNQVVEINTGGLRAPVEEMYPSFNFLQELVSHNVPLTLGSDAHKPSEVAYGFPKVYSILKQLGVSKLVTFNQRVPYEIFF</sequence>
<dbReference type="PANTHER" id="PTHR21039">
    <property type="entry name" value="HISTIDINOL PHOSPHATASE-RELATED"/>
    <property type="match status" value="1"/>
</dbReference>
<evidence type="ECO:0000259" key="9">
    <source>
        <dbReference type="Pfam" id="PF02811"/>
    </source>
</evidence>
<name>A0A226BYC6_9FIRM</name>
<dbReference type="GO" id="GO:0000105">
    <property type="term" value="P:L-histidine biosynthetic process"/>
    <property type="evidence" value="ECO:0007669"/>
    <property type="project" value="UniProtKB-UniRule"/>
</dbReference>
<comment type="catalytic activity">
    <reaction evidence="7 8">
        <text>L-histidinol phosphate + H2O = L-histidinol + phosphate</text>
        <dbReference type="Rhea" id="RHEA:14465"/>
        <dbReference type="ChEBI" id="CHEBI:15377"/>
        <dbReference type="ChEBI" id="CHEBI:43474"/>
        <dbReference type="ChEBI" id="CHEBI:57699"/>
        <dbReference type="ChEBI" id="CHEBI:57980"/>
        <dbReference type="EC" id="3.1.3.15"/>
    </reaction>
</comment>
<dbReference type="GO" id="GO:0005737">
    <property type="term" value="C:cytoplasm"/>
    <property type="evidence" value="ECO:0007669"/>
    <property type="project" value="TreeGrafter"/>
</dbReference>
<dbReference type="AlphaFoldDB" id="A0A226BYC6"/>
<evidence type="ECO:0000256" key="6">
    <source>
        <dbReference type="ARBA" id="ARBA00023102"/>
    </source>
</evidence>
<dbReference type="UniPathway" id="UPA00031">
    <property type="reaction ID" value="UER00013"/>
</dbReference>
<dbReference type="EMBL" id="NIQC01000012">
    <property type="protein sequence ID" value="OWZ83772.1"/>
    <property type="molecule type" value="Genomic_DNA"/>
</dbReference>
<protein>
    <recommendedName>
        <fullName evidence="3 8">Histidinol-phosphatase</fullName>
        <shortName evidence="8">HolPase</shortName>
        <ecNumber evidence="3 8">3.1.3.15</ecNumber>
    </recommendedName>
</protein>
<dbReference type="CDD" id="cd12110">
    <property type="entry name" value="PHP_HisPPase_Hisj_like"/>
    <property type="match status" value="1"/>
</dbReference>
<keyword evidence="11" id="KW-1185">Reference proteome</keyword>
<dbReference type="Pfam" id="PF02811">
    <property type="entry name" value="PHP"/>
    <property type="match status" value="1"/>
</dbReference>
<dbReference type="SUPFAM" id="SSF89550">
    <property type="entry name" value="PHP domain-like"/>
    <property type="match status" value="1"/>
</dbReference>
<reference evidence="10 11" key="1">
    <citation type="submission" date="2017-06" db="EMBL/GenBank/DDBJ databases">
        <title>Draft Genome Sequence of Natranaerobius trueperi halophilic, alkalithermophilic bacteria from soda lakes.</title>
        <authorList>
            <person name="Zhao B."/>
        </authorList>
    </citation>
    <scope>NUCLEOTIDE SEQUENCE [LARGE SCALE GENOMIC DNA]</scope>
    <source>
        <strain evidence="10 11">DSM 18760</strain>
    </source>
</reference>
<dbReference type="Proteomes" id="UP000214588">
    <property type="component" value="Unassembled WGS sequence"/>
</dbReference>
<dbReference type="GO" id="GO:0004401">
    <property type="term" value="F:histidinol-phosphatase activity"/>
    <property type="evidence" value="ECO:0007669"/>
    <property type="project" value="UniProtKB-UniRule"/>
</dbReference>
<organism evidence="10 11">
    <name type="scientific">Natranaerobius trueperi</name>
    <dbReference type="NCBI Taxonomy" id="759412"/>
    <lineage>
        <taxon>Bacteria</taxon>
        <taxon>Bacillati</taxon>
        <taxon>Bacillota</taxon>
        <taxon>Clostridia</taxon>
        <taxon>Natranaerobiales</taxon>
        <taxon>Natranaerobiaceae</taxon>
        <taxon>Natranaerobius</taxon>
    </lineage>
</organism>
<evidence type="ECO:0000256" key="8">
    <source>
        <dbReference type="RuleBase" id="RU366003"/>
    </source>
</evidence>
<evidence type="ECO:0000256" key="1">
    <source>
        <dbReference type="ARBA" id="ARBA00004970"/>
    </source>
</evidence>
<comment type="caution">
    <text evidence="10">The sequence shown here is derived from an EMBL/GenBank/DDBJ whole genome shotgun (WGS) entry which is preliminary data.</text>
</comment>
<dbReference type="InterPro" id="IPR016195">
    <property type="entry name" value="Pol/histidinol_Pase-like"/>
</dbReference>
<proteinExistence type="inferred from homology"/>
<dbReference type="EC" id="3.1.3.15" evidence="3 8"/>
<evidence type="ECO:0000256" key="7">
    <source>
        <dbReference type="ARBA" id="ARBA00049158"/>
    </source>
</evidence>
<dbReference type="NCBIfam" id="TIGR01856">
    <property type="entry name" value="hisJ_fam"/>
    <property type="match status" value="1"/>
</dbReference>
<accession>A0A226BYC6</accession>
<keyword evidence="5 8" id="KW-0378">Hydrolase</keyword>
<dbReference type="InterPro" id="IPR004013">
    <property type="entry name" value="PHP_dom"/>
</dbReference>